<reference evidence="3" key="1">
    <citation type="submission" date="2016-06" db="EMBL/GenBank/DDBJ databases">
        <authorList>
            <person name="Varghese N."/>
            <person name="Submissions Spin"/>
        </authorList>
    </citation>
    <scope>NUCLEOTIDE SEQUENCE [LARGE SCALE GENOMIC DNA]</scope>
    <source>
        <strain evidence="3">DSM 44983</strain>
    </source>
</reference>
<accession>A0A1C5GV30</accession>
<name>A0A1C5GV30_9ACTN</name>
<evidence type="ECO:0000313" key="2">
    <source>
        <dbReference type="EMBL" id="SCG37646.1"/>
    </source>
</evidence>
<evidence type="ECO:0000313" key="3">
    <source>
        <dbReference type="Proteomes" id="UP000198226"/>
    </source>
</evidence>
<dbReference type="Proteomes" id="UP000198226">
    <property type="component" value="Chromosome I"/>
</dbReference>
<gene>
    <name evidence="2" type="ORF">GA0070623_0337</name>
</gene>
<proteinExistence type="predicted"/>
<feature type="region of interest" description="Disordered" evidence="1">
    <location>
        <begin position="1"/>
        <end position="31"/>
    </location>
</feature>
<protein>
    <submittedName>
        <fullName evidence="2">Uncharacterized protein</fullName>
    </submittedName>
</protein>
<evidence type="ECO:0000256" key="1">
    <source>
        <dbReference type="SAM" id="MobiDB-lite"/>
    </source>
</evidence>
<dbReference type="EMBL" id="LT607752">
    <property type="protein sequence ID" value="SCG37646.1"/>
    <property type="molecule type" value="Genomic_DNA"/>
</dbReference>
<organism evidence="2 3">
    <name type="scientific">Micromonospora rifamycinica</name>
    <dbReference type="NCBI Taxonomy" id="291594"/>
    <lineage>
        <taxon>Bacteria</taxon>
        <taxon>Bacillati</taxon>
        <taxon>Actinomycetota</taxon>
        <taxon>Actinomycetes</taxon>
        <taxon>Micromonosporales</taxon>
        <taxon>Micromonosporaceae</taxon>
        <taxon>Micromonospora</taxon>
    </lineage>
</organism>
<dbReference type="AlphaFoldDB" id="A0A1C5GV30"/>
<keyword evidence="3" id="KW-1185">Reference proteome</keyword>
<sequence length="31" mass="3154">MKDIRDATVHGGRVTGTTPGAVGDERGEVTA</sequence>